<feature type="domain" description="HTH cro/C1-type" evidence="2">
    <location>
        <begin position="21"/>
        <end position="75"/>
    </location>
</feature>
<dbReference type="PANTHER" id="PTHR46797:SF1">
    <property type="entry name" value="METHYLPHOSPHONATE SYNTHASE"/>
    <property type="match status" value="1"/>
</dbReference>
<evidence type="ECO:0000259" key="2">
    <source>
        <dbReference type="PROSITE" id="PS50943"/>
    </source>
</evidence>
<protein>
    <submittedName>
        <fullName evidence="3">Helix-turn-helix transcriptional regulator</fullName>
    </submittedName>
</protein>
<dbReference type="PROSITE" id="PS50943">
    <property type="entry name" value="HTH_CROC1"/>
    <property type="match status" value="1"/>
</dbReference>
<sequence length="77" mass="9038">MPPQDHPTWLLDERRALGDRIRERRMWRDLTQEKLAERAGVSRDTVQRIERGTSDPRYSQLARIARALDTPLAELLS</sequence>
<dbReference type="CDD" id="cd00093">
    <property type="entry name" value="HTH_XRE"/>
    <property type="match status" value="1"/>
</dbReference>
<keyword evidence="1" id="KW-0238">DNA-binding</keyword>
<dbReference type="Pfam" id="PF01381">
    <property type="entry name" value="HTH_3"/>
    <property type="match status" value="1"/>
</dbReference>
<dbReference type="InterPro" id="IPR010982">
    <property type="entry name" value="Lambda_DNA-bd_dom_sf"/>
</dbReference>
<dbReference type="GO" id="GO:0003677">
    <property type="term" value="F:DNA binding"/>
    <property type="evidence" value="ECO:0007669"/>
    <property type="project" value="UniProtKB-KW"/>
</dbReference>
<evidence type="ECO:0000256" key="1">
    <source>
        <dbReference type="ARBA" id="ARBA00023125"/>
    </source>
</evidence>
<proteinExistence type="predicted"/>
<dbReference type="SMART" id="SM00530">
    <property type="entry name" value="HTH_XRE"/>
    <property type="match status" value="1"/>
</dbReference>
<dbReference type="InterPro" id="IPR001387">
    <property type="entry name" value="Cro/C1-type_HTH"/>
</dbReference>
<evidence type="ECO:0000313" key="3">
    <source>
        <dbReference type="EMBL" id="NUV31987.1"/>
    </source>
</evidence>
<name>A0A7Y6KJ37_9ACTN</name>
<evidence type="ECO:0000313" key="4">
    <source>
        <dbReference type="Proteomes" id="UP000540128"/>
    </source>
</evidence>
<comment type="caution">
    <text evidence="3">The sequence shown here is derived from an EMBL/GenBank/DDBJ whole genome shotgun (WGS) entry which is preliminary data.</text>
</comment>
<dbReference type="SUPFAM" id="SSF47413">
    <property type="entry name" value="lambda repressor-like DNA-binding domains"/>
    <property type="match status" value="1"/>
</dbReference>
<dbReference type="RefSeq" id="WP_191835155.1">
    <property type="nucleotide sequence ID" value="NZ_JAANNT010000035.1"/>
</dbReference>
<dbReference type="AlphaFoldDB" id="A0A7Y6KJ37"/>
<dbReference type="GO" id="GO:0005829">
    <property type="term" value="C:cytosol"/>
    <property type="evidence" value="ECO:0007669"/>
    <property type="project" value="TreeGrafter"/>
</dbReference>
<organism evidence="3 4">
    <name type="scientific">Streptomyces odorifer</name>
    <dbReference type="NCBI Taxonomy" id="53450"/>
    <lineage>
        <taxon>Bacteria</taxon>
        <taxon>Bacillati</taxon>
        <taxon>Actinomycetota</taxon>
        <taxon>Actinomycetes</taxon>
        <taxon>Kitasatosporales</taxon>
        <taxon>Streptomycetaceae</taxon>
        <taxon>Streptomyces</taxon>
        <taxon>Streptomyces albidoflavus group</taxon>
    </lineage>
</organism>
<accession>A0A7Y6KJ37</accession>
<keyword evidence="4" id="KW-1185">Reference proteome</keyword>
<dbReference type="GO" id="GO:0003700">
    <property type="term" value="F:DNA-binding transcription factor activity"/>
    <property type="evidence" value="ECO:0007669"/>
    <property type="project" value="TreeGrafter"/>
</dbReference>
<dbReference type="InterPro" id="IPR050807">
    <property type="entry name" value="TransReg_Diox_bact_type"/>
</dbReference>
<dbReference type="PANTHER" id="PTHR46797">
    <property type="entry name" value="HTH-TYPE TRANSCRIPTIONAL REGULATOR"/>
    <property type="match status" value="1"/>
</dbReference>
<gene>
    <name evidence="3" type="ORF">G6W59_27480</name>
</gene>
<dbReference type="Gene3D" id="1.10.260.40">
    <property type="entry name" value="lambda repressor-like DNA-binding domains"/>
    <property type="match status" value="1"/>
</dbReference>
<dbReference type="EMBL" id="JAANNT010000035">
    <property type="protein sequence ID" value="NUV31987.1"/>
    <property type="molecule type" value="Genomic_DNA"/>
</dbReference>
<dbReference type="Proteomes" id="UP000540128">
    <property type="component" value="Unassembled WGS sequence"/>
</dbReference>
<reference evidence="3 4" key="1">
    <citation type="submission" date="2020-03" db="EMBL/GenBank/DDBJ databases">
        <title>Complete genome sequence of sixteen Streptomyces strains facilitates identification of candidate genes involved in plant growth-promotion in grain legumes and cereals.</title>
        <authorList>
            <person name="Gopalakrishnan S."/>
            <person name="Thakur V."/>
            <person name="Saxena R."/>
            <person name="Vadlamudi S."/>
            <person name="Purohit S."/>
            <person name="Kumar V."/>
            <person name="Rathore A."/>
            <person name="Chitikineni A."/>
            <person name="Varshney R.K."/>
        </authorList>
    </citation>
    <scope>NUCLEOTIDE SEQUENCE [LARGE SCALE GENOMIC DNA]</scope>
    <source>
        <strain evidence="3 4">KAI-180</strain>
    </source>
</reference>